<feature type="transmembrane region" description="Helical" evidence="4">
    <location>
        <begin position="195"/>
        <end position="214"/>
    </location>
</feature>
<feature type="domain" description="Methyl-accepting transducer" evidence="5">
    <location>
        <begin position="233"/>
        <end position="353"/>
    </location>
</feature>
<proteinExistence type="inferred from homology"/>
<name>K2ACR1_9BACT</name>
<feature type="transmembrane region" description="Helical" evidence="4">
    <location>
        <begin position="14"/>
        <end position="34"/>
    </location>
</feature>
<dbReference type="InterPro" id="IPR004089">
    <property type="entry name" value="MCPsignal_dom"/>
</dbReference>
<evidence type="ECO:0000313" key="6">
    <source>
        <dbReference type="EMBL" id="EKD65760.1"/>
    </source>
</evidence>
<dbReference type="Gene3D" id="1.10.287.950">
    <property type="entry name" value="Methyl-accepting chemotaxis protein"/>
    <property type="match status" value="1"/>
</dbReference>
<evidence type="ECO:0000256" key="3">
    <source>
        <dbReference type="PROSITE-ProRule" id="PRU00284"/>
    </source>
</evidence>
<organism evidence="6">
    <name type="scientific">uncultured bacterium</name>
    <name type="common">gcode 4</name>
    <dbReference type="NCBI Taxonomy" id="1234023"/>
    <lineage>
        <taxon>Bacteria</taxon>
        <taxon>environmental samples</taxon>
    </lineage>
</organism>
<keyword evidence="4" id="KW-0472">Membrane</keyword>
<protein>
    <recommendedName>
        <fullName evidence="5">Methyl-accepting transducer domain-containing protein</fullName>
    </recommendedName>
</protein>
<dbReference type="PANTHER" id="PTHR43531">
    <property type="entry name" value="PROTEIN ICFG"/>
    <property type="match status" value="1"/>
</dbReference>
<feature type="non-terminal residue" evidence="6">
    <location>
        <position position="353"/>
    </location>
</feature>
<evidence type="ECO:0000259" key="5">
    <source>
        <dbReference type="PROSITE" id="PS50111"/>
    </source>
</evidence>
<keyword evidence="1" id="KW-0145">Chemotaxis</keyword>
<accession>K2ACR1</accession>
<dbReference type="PROSITE" id="PS50111">
    <property type="entry name" value="CHEMOTAXIS_TRANSDUC_2"/>
    <property type="match status" value="1"/>
</dbReference>
<dbReference type="PANTHER" id="PTHR43531:SF11">
    <property type="entry name" value="METHYL-ACCEPTING CHEMOTAXIS PROTEIN 3"/>
    <property type="match status" value="1"/>
</dbReference>
<reference evidence="6" key="1">
    <citation type="journal article" date="2012" name="Science">
        <title>Fermentation, hydrogen, and sulfur metabolism in multiple uncultivated bacterial phyla.</title>
        <authorList>
            <person name="Wrighton K.C."/>
            <person name="Thomas B.C."/>
            <person name="Sharon I."/>
            <person name="Miller C.S."/>
            <person name="Castelle C.J."/>
            <person name="VerBerkmoes N.C."/>
            <person name="Wilkins M.J."/>
            <person name="Hettich R.L."/>
            <person name="Lipton M.S."/>
            <person name="Williams K.H."/>
            <person name="Long P.E."/>
            <person name="Banfield J.F."/>
        </authorList>
    </citation>
    <scope>NUCLEOTIDE SEQUENCE [LARGE SCALE GENOMIC DNA]</scope>
</reference>
<keyword evidence="3" id="KW-0807">Transducer</keyword>
<evidence type="ECO:0000256" key="4">
    <source>
        <dbReference type="SAM" id="Phobius"/>
    </source>
</evidence>
<keyword evidence="4" id="KW-1133">Transmembrane helix</keyword>
<keyword evidence="4" id="KW-0812">Transmembrane</keyword>
<evidence type="ECO:0000256" key="2">
    <source>
        <dbReference type="ARBA" id="ARBA00029447"/>
    </source>
</evidence>
<dbReference type="GO" id="GO:0016020">
    <property type="term" value="C:membrane"/>
    <property type="evidence" value="ECO:0007669"/>
    <property type="project" value="InterPro"/>
</dbReference>
<dbReference type="Pfam" id="PF00015">
    <property type="entry name" value="MCPsignal"/>
    <property type="match status" value="1"/>
</dbReference>
<dbReference type="InterPro" id="IPR051310">
    <property type="entry name" value="MCP_chemotaxis"/>
</dbReference>
<dbReference type="Pfam" id="PF12729">
    <property type="entry name" value="4HB_MCP_1"/>
    <property type="match status" value="1"/>
</dbReference>
<comment type="similarity">
    <text evidence="2">Belongs to the methyl-accepting chemotaxis (MCP) protein family.</text>
</comment>
<dbReference type="EMBL" id="AMFJ01021679">
    <property type="protein sequence ID" value="EKD65760.1"/>
    <property type="molecule type" value="Genomic_DNA"/>
</dbReference>
<sequence length="353" mass="39320">MKKFGENMSVQKKLMIGFLVLSVTIIGLSVTNWLSIISLEKTQEFLSEDTLPRIETLKDIELNIVIIQRCEKALLLPVNSGDEEEKTNQKNILNKSWQTLENDFQELKKLSHNTEGDKLWDLFILKFNVWKAEHGKVIEFINNNDQDSATEYSEDQTRTAVILAKKANEEVIKFNKKLVDSTKQESKRITKRNKLINLIGSIIAVLFSIVYGWFASMYLKNSLLKIYVKISEAVIKALTAVAEVSASSNQVADGASNQAASLEEVSSSLEETSAMTRNNAENASKADVLMHSIREKISGTSNDMKLLKKSMEEIALASAETQKIVKTIDEIAFQTNLLALNAAVEAARAGEAG</sequence>
<dbReference type="AlphaFoldDB" id="K2ACR1"/>
<gene>
    <name evidence="6" type="ORF">ACD_49C00093G0001</name>
</gene>
<comment type="caution">
    <text evidence="6">The sequence shown here is derived from an EMBL/GenBank/DDBJ whole genome shotgun (WGS) entry which is preliminary data.</text>
</comment>
<dbReference type="InterPro" id="IPR024478">
    <property type="entry name" value="HlyB_4HB_MCP"/>
</dbReference>
<dbReference type="GO" id="GO:0007165">
    <property type="term" value="P:signal transduction"/>
    <property type="evidence" value="ECO:0007669"/>
    <property type="project" value="UniProtKB-KW"/>
</dbReference>
<evidence type="ECO:0000256" key="1">
    <source>
        <dbReference type="ARBA" id="ARBA00022500"/>
    </source>
</evidence>
<dbReference type="SUPFAM" id="SSF58104">
    <property type="entry name" value="Methyl-accepting chemotaxis protein (MCP) signaling domain"/>
    <property type="match status" value="1"/>
</dbReference>
<dbReference type="GO" id="GO:0006935">
    <property type="term" value="P:chemotaxis"/>
    <property type="evidence" value="ECO:0007669"/>
    <property type="project" value="UniProtKB-KW"/>
</dbReference>